<protein>
    <submittedName>
        <fullName evidence="1">Uncharacterized protein</fullName>
    </submittedName>
</protein>
<accession>A0ABP0W8U9</accession>
<name>A0ABP0W8U9_9BRYO</name>
<reference evidence="1" key="1">
    <citation type="submission" date="2024-02" db="EMBL/GenBank/DDBJ databases">
        <authorList>
            <consortium name="ELIXIR-Norway"/>
            <consortium name="Elixir Norway"/>
        </authorList>
    </citation>
    <scope>NUCLEOTIDE SEQUENCE</scope>
</reference>
<organism evidence="1 2">
    <name type="scientific">Sphagnum jensenii</name>
    <dbReference type="NCBI Taxonomy" id="128206"/>
    <lineage>
        <taxon>Eukaryota</taxon>
        <taxon>Viridiplantae</taxon>
        <taxon>Streptophyta</taxon>
        <taxon>Embryophyta</taxon>
        <taxon>Bryophyta</taxon>
        <taxon>Sphagnophytina</taxon>
        <taxon>Sphagnopsida</taxon>
        <taxon>Sphagnales</taxon>
        <taxon>Sphagnaceae</taxon>
        <taxon>Sphagnum</taxon>
    </lineage>
</organism>
<gene>
    <name evidence="1" type="ORF">CSSPJE1EN1_LOCUS8716</name>
</gene>
<proteinExistence type="predicted"/>
<keyword evidence="2" id="KW-1185">Reference proteome</keyword>
<dbReference type="Proteomes" id="UP001497444">
    <property type="component" value="Chromosome 15"/>
</dbReference>
<evidence type="ECO:0000313" key="1">
    <source>
        <dbReference type="EMBL" id="CAK9263238.1"/>
    </source>
</evidence>
<dbReference type="EMBL" id="OZ020110">
    <property type="protein sequence ID" value="CAK9263238.1"/>
    <property type="molecule type" value="Genomic_DNA"/>
</dbReference>
<sequence length="64" mass="7758">MMCFFCTNAYKLVLPWTRKVHTQDIPLYIFQPIPWWMLPSLHRLPSSQYNDVRFTYCTNLKSTD</sequence>
<evidence type="ECO:0000313" key="2">
    <source>
        <dbReference type="Proteomes" id="UP001497444"/>
    </source>
</evidence>